<gene>
    <name evidence="1" type="ORF">SAMN05216180_0523</name>
</gene>
<name>A0A1H7Z9U9_9FIRM</name>
<dbReference type="OrthoDB" id="9804313at2"/>
<dbReference type="SUPFAM" id="SSF56112">
    <property type="entry name" value="Protein kinase-like (PK-like)"/>
    <property type="match status" value="1"/>
</dbReference>
<protein>
    <recommendedName>
        <fullName evidence="3">RIO1 family protein</fullName>
    </recommendedName>
</protein>
<organism evidence="1 2">
    <name type="scientific">Hydrogenoanaerobacterium saccharovorans</name>
    <dbReference type="NCBI Taxonomy" id="474960"/>
    <lineage>
        <taxon>Bacteria</taxon>
        <taxon>Bacillati</taxon>
        <taxon>Bacillota</taxon>
        <taxon>Clostridia</taxon>
        <taxon>Eubacteriales</taxon>
        <taxon>Oscillospiraceae</taxon>
        <taxon>Hydrogenoanaerobacterium</taxon>
    </lineage>
</organism>
<dbReference type="STRING" id="474960.SAMN05216180_0523"/>
<keyword evidence="2" id="KW-1185">Reference proteome</keyword>
<evidence type="ECO:0000313" key="2">
    <source>
        <dbReference type="Proteomes" id="UP000199158"/>
    </source>
</evidence>
<sequence>MRYSISESLLSKRNYVFLINTDNVSYPKAVLKKFSDINGFEAETQAMQALCKHNIAVPTTLLIEEQSIVYEHINGKLLVDYLDMLEHDKHSDEVFFIFDKLCQWLAECYTALESEYGCEMVLGDAHLRNFIYSDKIYGIDFECVKEGKKEEDIADLAVFTLVYSPMCTQQKYKLAAHILECCNRYMQLNAQLIDSEILHHIKTVEQRRGISLPKNISHNLSSVLYLQQEL</sequence>
<dbReference type="AlphaFoldDB" id="A0A1H7Z9U9"/>
<reference evidence="1 2" key="1">
    <citation type="submission" date="2016-10" db="EMBL/GenBank/DDBJ databases">
        <authorList>
            <person name="de Groot N.N."/>
        </authorList>
    </citation>
    <scope>NUCLEOTIDE SEQUENCE [LARGE SCALE GENOMIC DNA]</scope>
    <source>
        <strain evidence="1 2">CGMCC 1.5070</strain>
    </source>
</reference>
<accession>A0A1H7Z9U9</accession>
<evidence type="ECO:0008006" key="3">
    <source>
        <dbReference type="Google" id="ProtNLM"/>
    </source>
</evidence>
<dbReference type="InterPro" id="IPR011009">
    <property type="entry name" value="Kinase-like_dom_sf"/>
</dbReference>
<dbReference type="RefSeq" id="WP_092751343.1">
    <property type="nucleotide sequence ID" value="NZ_FOCG01000001.1"/>
</dbReference>
<dbReference type="EMBL" id="FOCG01000001">
    <property type="protein sequence ID" value="SEM55023.1"/>
    <property type="molecule type" value="Genomic_DNA"/>
</dbReference>
<proteinExistence type="predicted"/>
<evidence type="ECO:0000313" key="1">
    <source>
        <dbReference type="EMBL" id="SEM55023.1"/>
    </source>
</evidence>
<dbReference type="Proteomes" id="UP000199158">
    <property type="component" value="Unassembled WGS sequence"/>
</dbReference>